<organism evidence="6 7">
    <name type="scientific">Kineococcus aurantiacus</name>
    <dbReference type="NCBI Taxonomy" id="37633"/>
    <lineage>
        <taxon>Bacteria</taxon>
        <taxon>Bacillati</taxon>
        <taxon>Actinomycetota</taxon>
        <taxon>Actinomycetes</taxon>
        <taxon>Kineosporiales</taxon>
        <taxon>Kineosporiaceae</taxon>
        <taxon>Kineococcus</taxon>
    </lineage>
</organism>
<feature type="coiled-coil region" evidence="4">
    <location>
        <begin position="368"/>
        <end position="395"/>
    </location>
</feature>
<keyword evidence="4" id="KW-0175">Coiled coil</keyword>
<comment type="similarity">
    <text evidence="1">Belongs to the SMC family. SbcC subfamily.</text>
</comment>
<dbReference type="Gene3D" id="1.10.287.510">
    <property type="entry name" value="Helix hairpin bin"/>
    <property type="match status" value="1"/>
</dbReference>
<keyword evidence="7" id="KW-1185">Reference proteome</keyword>
<feature type="coiled-coil region" evidence="4">
    <location>
        <begin position="587"/>
        <end position="642"/>
    </location>
</feature>
<name>A0A7Y9J3C2_9ACTN</name>
<feature type="coiled-coil region" evidence="4">
    <location>
        <begin position="473"/>
        <end position="507"/>
    </location>
</feature>
<evidence type="ECO:0000256" key="4">
    <source>
        <dbReference type="SAM" id="Coils"/>
    </source>
</evidence>
<reference evidence="6 7" key="1">
    <citation type="submission" date="2020-07" db="EMBL/GenBank/DDBJ databases">
        <title>Sequencing the genomes of 1000 actinobacteria strains.</title>
        <authorList>
            <person name="Klenk H.-P."/>
        </authorList>
    </citation>
    <scope>NUCLEOTIDE SEQUENCE [LARGE SCALE GENOMIC DNA]</scope>
    <source>
        <strain evidence="6 7">DSM 7487</strain>
    </source>
</reference>
<dbReference type="GO" id="GO:0006302">
    <property type="term" value="P:double-strand break repair"/>
    <property type="evidence" value="ECO:0007669"/>
    <property type="project" value="InterPro"/>
</dbReference>
<comment type="caution">
    <text evidence="6">The sequence shown here is derived from an EMBL/GenBank/DDBJ whole genome shotgun (WGS) entry which is preliminary data.</text>
</comment>
<evidence type="ECO:0000256" key="1">
    <source>
        <dbReference type="ARBA" id="ARBA00006930"/>
    </source>
</evidence>
<accession>A0A7Y9J3C2</accession>
<dbReference type="InterPro" id="IPR038729">
    <property type="entry name" value="Rad50/SbcC_AAA"/>
</dbReference>
<dbReference type="GO" id="GO:0004527">
    <property type="term" value="F:exonuclease activity"/>
    <property type="evidence" value="ECO:0007669"/>
    <property type="project" value="UniProtKB-KW"/>
</dbReference>
<keyword evidence="6" id="KW-0540">Nuclease</keyword>
<sequence>MITIESVELVNVRSIGRAVVEPLTDGGVTALNGPRGVGKSTVLIGLLYALFGTTPDGVPAQALRRQGSEGEVKVVVTFVHGGQRVVLERGLKGRNDTPYAKVTLDGVEQTVGKIRAANEWVVRRFGDLDATGFLAAFVVRQKELDALVKARAADRRALFERLAGIDRMSDAVKAARAEEAAARTTLEHLPGSAEEVDAARADLQRAQEHAARAWEEFETASAAVGAEDEALALARERFEDVTARVRVHQEAAQAAQRAEHHRLLTAERAEHATREVDRLTAASAGGSAEAVHAARAALTRAQQAVAENQAARAAARTATAAATADARRAQQAQAASARSQTALTAARAEADEQARLAAAVPADLPEQVQAATARAAELQEQRGVLRGEYQRLEGSIKALSATVDPTCPTCSTPLADPHELLQTLRTALDRVREQGLTAKAEQEQADGRAQALTGQIARAQQLQQAAGFARQRHEAALAAAQEAEAVAAALQAEAAASAQDAQQAQARAEEAAAAEGEVQAAFEAASARLRQAESAAEAAAALGRATTSAQEAQTAAAAAVTAAEQAAALAAAAAVPDTERVQAQAALTEAGQRVQDLRSAMQTAQAEHRLAEQQVKHSGTARDQAERRLKDRAAAAAEYERRTAVREALDTFRKDRIARLAPEVSEVATDLIARMTSGRYVSIELDEEFTAVVTDDTGQTRPVTWLSGGEESVVAFALRVALGELWAGQRGGLLFLDEPFTAQDVASRTAMMAAIRDLPNRQVILINHASEATDMVDLVLDVVPDEETGARIEAASAFTEAPDAVLAGIDEEGFVPGPTTPDDRLASTA</sequence>
<proteinExistence type="inferred from homology"/>
<evidence type="ECO:0000259" key="5">
    <source>
        <dbReference type="Pfam" id="PF13476"/>
    </source>
</evidence>
<keyword evidence="6" id="KW-0269">Exonuclease</keyword>
<dbReference type="GO" id="GO:0016887">
    <property type="term" value="F:ATP hydrolysis activity"/>
    <property type="evidence" value="ECO:0007669"/>
    <property type="project" value="InterPro"/>
</dbReference>
<dbReference type="PANTHER" id="PTHR32114:SF2">
    <property type="entry name" value="ABC TRANSPORTER ABCH.3"/>
    <property type="match status" value="1"/>
</dbReference>
<evidence type="ECO:0000313" key="6">
    <source>
        <dbReference type="EMBL" id="NYD24863.1"/>
    </source>
</evidence>
<dbReference type="Gene3D" id="3.40.50.300">
    <property type="entry name" value="P-loop containing nucleotide triphosphate hydrolases"/>
    <property type="match status" value="2"/>
</dbReference>
<dbReference type="PANTHER" id="PTHR32114">
    <property type="entry name" value="ABC TRANSPORTER ABCH.3"/>
    <property type="match status" value="1"/>
</dbReference>
<evidence type="ECO:0000256" key="3">
    <source>
        <dbReference type="ARBA" id="ARBA00013368"/>
    </source>
</evidence>
<comment type="subunit">
    <text evidence="2">Heterodimer of SbcC and SbcD.</text>
</comment>
<dbReference type="SUPFAM" id="SSF75712">
    <property type="entry name" value="Rad50 coiled-coil Zn hook"/>
    <property type="match status" value="1"/>
</dbReference>
<dbReference type="Pfam" id="PF13476">
    <property type="entry name" value="AAA_23"/>
    <property type="match status" value="1"/>
</dbReference>
<feature type="domain" description="Rad50/SbcC-type AAA" evidence="5">
    <location>
        <begin position="7"/>
        <end position="180"/>
    </location>
</feature>
<gene>
    <name evidence="6" type="ORF">BJ968_004403</name>
</gene>
<dbReference type="EMBL" id="JACCBB010000001">
    <property type="protein sequence ID" value="NYD24863.1"/>
    <property type="molecule type" value="Genomic_DNA"/>
</dbReference>
<dbReference type="InterPro" id="IPR027417">
    <property type="entry name" value="P-loop_NTPase"/>
</dbReference>
<dbReference type="AlphaFoldDB" id="A0A7Y9J3C2"/>
<dbReference type="SUPFAM" id="SSF52540">
    <property type="entry name" value="P-loop containing nucleoside triphosphate hydrolases"/>
    <property type="match status" value="1"/>
</dbReference>
<keyword evidence="6" id="KW-0378">Hydrolase</keyword>
<evidence type="ECO:0000313" key="7">
    <source>
        <dbReference type="Proteomes" id="UP000521922"/>
    </source>
</evidence>
<evidence type="ECO:0000256" key="2">
    <source>
        <dbReference type="ARBA" id="ARBA00011322"/>
    </source>
</evidence>
<dbReference type="RefSeq" id="WP_179755542.1">
    <property type="nucleotide sequence ID" value="NZ_BAAAGN010000015.1"/>
</dbReference>
<protein>
    <recommendedName>
        <fullName evidence="3">Nuclease SbcCD subunit C</fullName>
    </recommendedName>
</protein>
<dbReference type="Proteomes" id="UP000521922">
    <property type="component" value="Unassembled WGS sequence"/>
</dbReference>